<protein>
    <submittedName>
        <fullName evidence="2">Uncharacterized protein</fullName>
    </submittedName>
</protein>
<organism evidence="2 3">
    <name type="scientific">Lactuca saligna</name>
    <name type="common">Willowleaf lettuce</name>
    <dbReference type="NCBI Taxonomy" id="75948"/>
    <lineage>
        <taxon>Eukaryota</taxon>
        <taxon>Viridiplantae</taxon>
        <taxon>Streptophyta</taxon>
        <taxon>Embryophyta</taxon>
        <taxon>Tracheophyta</taxon>
        <taxon>Spermatophyta</taxon>
        <taxon>Magnoliopsida</taxon>
        <taxon>eudicotyledons</taxon>
        <taxon>Gunneridae</taxon>
        <taxon>Pentapetalae</taxon>
        <taxon>asterids</taxon>
        <taxon>campanulids</taxon>
        <taxon>Asterales</taxon>
        <taxon>Asteraceae</taxon>
        <taxon>Cichorioideae</taxon>
        <taxon>Cichorieae</taxon>
        <taxon>Lactucinae</taxon>
        <taxon>Lactuca</taxon>
    </lineage>
</organism>
<dbReference type="EMBL" id="OX465084">
    <property type="protein sequence ID" value="CAI9297500.1"/>
    <property type="molecule type" value="Genomic_DNA"/>
</dbReference>
<keyword evidence="1" id="KW-0812">Transmembrane</keyword>
<gene>
    <name evidence="2" type="ORF">LSALG_LOCUS36311</name>
</gene>
<evidence type="ECO:0000256" key="1">
    <source>
        <dbReference type="SAM" id="Phobius"/>
    </source>
</evidence>
<evidence type="ECO:0000313" key="3">
    <source>
        <dbReference type="Proteomes" id="UP001177003"/>
    </source>
</evidence>
<proteinExistence type="predicted"/>
<feature type="transmembrane region" description="Helical" evidence="1">
    <location>
        <begin position="51"/>
        <end position="70"/>
    </location>
</feature>
<evidence type="ECO:0000313" key="2">
    <source>
        <dbReference type="EMBL" id="CAI9297500.1"/>
    </source>
</evidence>
<sequence length="167" mass="19011">MKLIFSPNLEHEYNRFHEYMASCSNITKEYQSHLWLSIYQSDQQNWYSKPLPWIGVYIASASLFCMLAIMADLVHGFHNRKLWFPCNYFTLNAASLTVIAVAIKLPNDLTNLMPGHVDHTAKLGSLSFMCTIMANLLPSLATMENKELVSDLIALVILRVSPTYPKP</sequence>
<accession>A0AA35ZRD6</accession>
<name>A0AA35ZRD6_LACSI</name>
<keyword evidence="1" id="KW-1133">Transmembrane helix</keyword>
<feature type="transmembrane region" description="Helical" evidence="1">
    <location>
        <begin position="82"/>
        <end position="103"/>
    </location>
</feature>
<dbReference type="Proteomes" id="UP001177003">
    <property type="component" value="Chromosome 8"/>
</dbReference>
<keyword evidence="3" id="KW-1185">Reference proteome</keyword>
<dbReference type="PANTHER" id="PTHR35307:SF6">
    <property type="entry name" value="TRANSMEMBRANE PROTEIN"/>
    <property type="match status" value="1"/>
</dbReference>
<dbReference type="PANTHER" id="PTHR35307">
    <property type="entry name" value="PROTEIN, PUTATIVE-RELATED"/>
    <property type="match status" value="1"/>
</dbReference>
<dbReference type="AlphaFoldDB" id="A0AA35ZRD6"/>
<keyword evidence="1" id="KW-0472">Membrane</keyword>
<reference evidence="2" key="1">
    <citation type="submission" date="2023-04" db="EMBL/GenBank/DDBJ databases">
        <authorList>
            <person name="Vijverberg K."/>
            <person name="Xiong W."/>
            <person name="Schranz E."/>
        </authorList>
    </citation>
    <scope>NUCLEOTIDE SEQUENCE</scope>
</reference>